<proteinExistence type="predicted"/>
<dbReference type="AlphaFoldDB" id="A0A0E0AXK9"/>
<name>A0A0E0AXK9_9ORYZ</name>
<dbReference type="Gramene" id="OGLUM08G21540.1">
    <property type="protein sequence ID" value="OGLUM08G21540.1"/>
    <property type="gene ID" value="OGLUM08G21540"/>
</dbReference>
<sequence>MAGAARIASIAGSGDGGALRRPRCQIRRLFALYSGDLHLQIRYAPPLYSYLVTLWRYAVKMVARVQLRGG</sequence>
<keyword evidence="2" id="KW-1185">Reference proteome</keyword>
<reference evidence="1" key="2">
    <citation type="submission" date="2018-05" db="EMBL/GenBank/DDBJ databases">
        <title>OgluRS3 (Oryza glumaepatula Reference Sequence Version 3).</title>
        <authorList>
            <person name="Zhang J."/>
            <person name="Kudrna D."/>
            <person name="Lee S."/>
            <person name="Talag J."/>
            <person name="Welchert J."/>
            <person name="Wing R.A."/>
        </authorList>
    </citation>
    <scope>NUCLEOTIDE SEQUENCE [LARGE SCALE GENOMIC DNA]</scope>
</reference>
<dbReference type="EnsemblPlants" id="OGLUM08G21540.1">
    <property type="protein sequence ID" value="OGLUM08G21540.1"/>
    <property type="gene ID" value="OGLUM08G21540"/>
</dbReference>
<dbReference type="Proteomes" id="UP000026961">
    <property type="component" value="Chromosome 8"/>
</dbReference>
<organism evidence="1">
    <name type="scientific">Oryza glumipatula</name>
    <dbReference type="NCBI Taxonomy" id="40148"/>
    <lineage>
        <taxon>Eukaryota</taxon>
        <taxon>Viridiplantae</taxon>
        <taxon>Streptophyta</taxon>
        <taxon>Embryophyta</taxon>
        <taxon>Tracheophyta</taxon>
        <taxon>Spermatophyta</taxon>
        <taxon>Magnoliopsida</taxon>
        <taxon>Liliopsida</taxon>
        <taxon>Poales</taxon>
        <taxon>Poaceae</taxon>
        <taxon>BOP clade</taxon>
        <taxon>Oryzoideae</taxon>
        <taxon>Oryzeae</taxon>
        <taxon>Oryzinae</taxon>
        <taxon>Oryza</taxon>
    </lineage>
</organism>
<evidence type="ECO:0000313" key="2">
    <source>
        <dbReference type="Proteomes" id="UP000026961"/>
    </source>
</evidence>
<accession>A0A0E0AXK9</accession>
<evidence type="ECO:0000313" key="1">
    <source>
        <dbReference type="EnsemblPlants" id="OGLUM08G21540.1"/>
    </source>
</evidence>
<dbReference type="HOGENOM" id="CLU_2761924_0_0_1"/>
<reference evidence="1" key="1">
    <citation type="submission" date="2015-04" db="UniProtKB">
        <authorList>
            <consortium name="EnsemblPlants"/>
        </authorList>
    </citation>
    <scope>IDENTIFICATION</scope>
</reference>
<protein>
    <submittedName>
        <fullName evidence="1">Uncharacterized protein</fullName>
    </submittedName>
</protein>